<proteinExistence type="predicted"/>
<dbReference type="AlphaFoldDB" id="A0A956LZ88"/>
<protein>
    <submittedName>
        <fullName evidence="3">Uncharacterized protein</fullName>
    </submittedName>
</protein>
<dbReference type="Proteomes" id="UP000697710">
    <property type="component" value="Unassembled WGS sequence"/>
</dbReference>
<evidence type="ECO:0000256" key="2">
    <source>
        <dbReference type="SAM" id="SignalP"/>
    </source>
</evidence>
<feature type="chain" id="PRO_5037118816" evidence="2">
    <location>
        <begin position="23"/>
        <end position="81"/>
    </location>
</feature>
<keyword evidence="1" id="KW-0812">Transmembrane</keyword>
<keyword evidence="1" id="KW-1133">Transmembrane helix</keyword>
<sequence>MIRRLLAIVAGAFACVSAAVDAEDPADHASLWSAFTSAVALLVVHASVVELTGDRRIVAPTLWLVLVFVLGLVALVSSGTR</sequence>
<dbReference type="PROSITE" id="PS51257">
    <property type="entry name" value="PROKAR_LIPOPROTEIN"/>
    <property type="match status" value="1"/>
</dbReference>
<evidence type="ECO:0000256" key="1">
    <source>
        <dbReference type="SAM" id="Phobius"/>
    </source>
</evidence>
<keyword evidence="2" id="KW-0732">Signal</keyword>
<evidence type="ECO:0000313" key="4">
    <source>
        <dbReference type="Proteomes" id="UP000697710"/>
    </source>
</evidence>
<feature type="signal peptide" evidence="2">
    <location>
        <begin position="1"/>
        <end position="22"/>
    </location>
</feature>
<feature type="non-terminal residue" evidence="3">
    <location>
        <position position="81"/>
    </location>
</feature>
<name>A0A956LZ88_UNCEI</name>
<comment type="caution">
    <text evidence="3">The sequence shown here is derived from an EMBL/GenBank/DDBJ whole genome shotgun (WGS) entry which is preliminary data.</text>
</comment>
<feature type="transmembrane region" description="Helical" evidence="1">
    <location>
        <begin position="32"/>
        <end position="49"/>
    </location>
</feature>
<reference evidence="3" key="2">
    <citation type="journal article" date="2021" name="Microbiome">
        <title>Successional dynamics and alternative stable states in a saline activated sludge microbial community over 9 years.</title>
        <authorList>
            <person name="Wang Y."/>
            <person name="Ye J."/>
            <person name="Ju F."/>
            <person name="Liu L."/>
            <person name="Boyd J.A."/>
            <person name="Deng Y."/>
            <person name="Parks D.H."/>
            <person name="Jiang X."/>
            <person name="Yin X."/>
            <person name="Woodcroft B.J."/>
            <person name="Tyson G.W."/>
            <person name="Hugenholtz P."/>
            <person name="Polz M.F."/>
            <person name="Zhang T."/>
        </authorList>
    </citation>
    <scope>NUCLEOTIDE SEQUENCE</scope>
    <source>
        <strain evidence="3">HKST-UBA01</strain>
    </source>
</reference>
<evidence type="ECO:0000313" key="3">
    <source>
        <dbReference type="EMBL" id="MCA9726965.1"/>
    </source>
</evidence>
<reference evidence="3" key="1">
    <citation type="submission" date="2020-04" db="EMBL/GenBank/DDBJ databases">
        <authorList>
            <person name="Zhang T."/>
        </authorList>
    </citation>
    <scope>NUCLEOTIDE SEQUENCE</scope>
    <source>
        <strain evidence="3">HKST-UBA01</strain>
    </source>
</reference>
<dbReference type="EMBL" id="JAGQHR010000090">
    <property type="protein sequence ID" value="MCA9726965.1"/>
    <property type="molecule type" value="Genomic_DNA"/>
</dbReference>
<organism evidence="3 4">
    <name type="scientific">Eiseniibacteriota bacterium</name>
    <dbReference type="NCBI Taxonomy" id="2212470"/>
    <lineage>
        <taxon>Bacteria</taxon>
        <taxon>Candidatus Eiseniibacteriota</taxon>
    </lineage>
</organism>
<keyword evidence="1" id="KW-0472">Membrane</keyword>
<feature type="transmembrane region" description="Helical" evidence="1">
    <location>
        <begin position="61"/>
        <end position="80"/>
    </location>
</feature>
<gene>
    <name evidence="3" type="ORF">KC729_04725</name>
</gene>
<accession>A0A956LZ88</accession>